<name>A0ABY6DM73_9NEIS</name>
<dbReference type="PANTHER" id="PTHR12338">
    <property type="entry name" value="AUTOTRANSPORTER"/>
    <property type="match status" value="1"/>
</dbReference>
<dbReference type="Pfam" id="PF18676">
    <property type="entry name" value="MBG_2"/>
    <property type="match status" value="15"/>
</dbReference>
<dbReference type="InterPro" id="IPR041248">
    <property type="entry name" value="YDG"/>
</dbReference>
<keyword evidence="7" id="KW-1185">Reference proteome</keyword>
<comment type="subcellular location">
    <subcellularLocation>
        <location evidence="1">Secreted</location>
    </subcellularLocation>
</comment>
<dbReference type="EMBL" id="CP106753">
    <property type="protein sequence ID" value="UXY15451.1"/>
    <property type="molecule type" value="Genomic_DNA"/>
</dbReference>
<dbReference type="Proteomes" id="UP001061302">
    <property type="component" value="Chromosome"/>
</dbReference>
<sequence length="2663" mass="260026">MRPPSMNHVYRLIWSTRLGCFVAVAEFARAGGKAARCRVLGAVAATLLGVPAVWAEPLPTGAQITQGAAQLSRQADTLTIRQDTGKLVTNWQSFDIGAGHTVQFVQPSAAAVALNRVVGAGVSNIQGALRANGQVFLLNPNGILFSPTAQVDVAGLVASTLSLSDHDFLAGRYRFEGSGSGSVTNQGLLRTATGGTVALIAAKVVNTGRIETPQGQTLLASGSTVTLDIGGPVQLEVERGVLDGLVENGGAILADGGKVLLTAKAADQLARSVVNQTGLIQARTLASGERGEIVLLGDLQHGELHATGRLDASAPNGGDGGFIETSAARVDTGALQIDAGAAHGQGGEWLIDPFDYNINVTAAANIAGALNTGTSVTVSTVTSNPVYGGGAAGSGDITVASPISKTAGGNATLTLRADRSITVSSPITATVGQLGLTLSAANNSSSAVGGVAINANLASNGGRIMIGGAGGSITTAQANGIGYAINSSASTPAVRVGTNVSIGSAGGTIVLNGHTTATTPSYDATKAGVYVLSGATIDSGGGNLYINATSSGDAREFAFGVEGNSGTVTTFRTGATSGNIVVNVNNTQNVLGSLGLVNNGNQARIQFWAPSVAHMLFRLNGNNQAAQFTQSPPCHPGYPNCGTMVIPGGNNSYTYAGYNVVNMAMLPIYVFTGSGSRTYDGTTSTAGLPTPTSLGGPGGFTVTALGPLVFNTPGKNAGSYTELVSSSNNPANYQGISYAVAYFNQGTYTVSPKALTNFAATNKVYDGTTAAAVTSSDLVVGDSITLNATGSFAQANVGNGINVNITGVTLAGADAGNYTVGGFGGINTTANITPAALTVTANADSKTYDALAYSGGNGVSYSGFVNGETAAVLGGTLSYGGTAQGAVNAGSYGITPQGLTAGNYTLSFVPGTLSVSPATLTYTANVASRSYGGTNPAFTGSVTGLVGGETLAGATSGSLAFSSPATATSNVGSYAINGGGLTANHGNYVFAQAAGNATALTINPAALTVTANADSKTYDALAYSGGNGVSYSGFVNGETTAVLGGTLSYGGTAQGAVNAGSYGITPQGLTAGNYTLSFVPGTLSVSPATLTYTANVASRSYGGTNPAFTGSVTGLVGGETLAGATSGSLAFSSPASATSNVGSHAINGGGLTANHGNYVFAQAAGNASALTINPAALTVTANADSKTYDALAYSGGNGVSYSGFVNGETAAVLGGTLSYGGTAQGAVNAGSYGITPQGLTAGNYTLSFVPGTLNVSPATLTYTANVASRSYGGTNPAFTGSVTGLVGGETLAGATSGSLAFSSPASATSNVGSHAINGGGLTANHGNYVFAQAAGNASALTINPAALTVTANADSKTYDALAYSGGNGVSYSGFVNGETAAVLGGTLSYGGTAQGAVNVGSYGITPQGLTAGNYTLSFVPGTLSVSPATLTYTANVASRSYGGTNPAFTGSVTGLVGGETLAGATSGSLAFSSPASATSNVGSYAINGGGLTANHGNYVFAQAAGNATALTINPAALTVTANADSKTYDALAYSGGNGVSYSGFVNGETAAVLGGTLSYGGTAQGAVNVGSYSIVPQGLTAANYALTFLPGALTITPTHLQVITGALTGTATKVYDGTTVATLAPANYLLTGFVGSDGATVTKTSGSYADRNAGSGKLVSVSLARSDFAPAGATDLANYVLPTSVTGSIGTITPAPLTVTANAASKTYDALAYSGGNGVSYSGFVNGETAAVLGGTLSYGGTAQGAVNAGSYGITPQGLTAGNYTLSFVPGTLSVTPATLTYTANVASRSYGGTNPAFTGSVTGLVGGETLAGATSGSLAFSSPATATSNVGSYAINGGGLTANHGNYVFTQAAGNASALTITPAALTVTANADSKTYDALAYSGGNGVSYSGFVNGETAAVLGGTLSYGGTAQGAVNVGSYGIAPQGLTAGNYTLSFVPGTLNVNPATLTYTANVASRSYGGTNPAFTGSVTGLVGGETLAGATSGSLAFSSPASATSNVGSHAINGGGLTANHGNYVFAQAAGNASALTINPAALTVTANADSKTYDALAYSGGNGVSYSGFVNGETAAVLGGALSYGGSAQGAVNAGSYSIVPQGLTAANYALTFLPGTLTITPAQLQVITGALTGTATKVYDGTTVATLAPANYLLTGFVGSEGATVTKTSGSYADRNAGSGKLVSVSLARSDFAPAGATDLANYVLPTSVTGPIGTITPAPLVLAATAANKVYDGTTSAPGAPTVMGLMAGDTLTGLTQTYADKNAGVGKTVQVVGGWTLTDGAGGGNYSVTSVASSAGEIGRRAATVSAQSASLMYNGLLQAQPAPATNGFLSGDDVAVGGAASGRNAGVYQSALAVSGVDAGNYDISLNDAALTITPAPLLLTATPVSKTYDGTVVATGTPLVSGLQAGDTIAGLAQAFTDKNAGNGKTVRVTGYTLADGNGGNNYAVTALDATNGAVTPATLTLTAMPVQQIQGAAPVPLTGGVSGFVNGETQETATTGALVFRTIADPASPAGIYAVEGGGLAAVNGNYVFAQAPVNSQAFVVTPAPLVQADTLVTPPVSVPNFPDNAQLVLGRQAITLGGGALNYVPVDATTGAALTVAAGAPSAAVNPAGEEGAAGEGSQTAPTGTAQIAVPSANGPLDVFVLDGGLNVDPAARDEQRDPTS</sequence>
<dbReference type="Gene3D" id="2.160.20.10">
    <property type="entry name" value="Single-stranded right-handed beta-helix, Pectin lyase-like"/>
    <property type="match status" value="1"/>
</dbReference>
<evidence type="ECO:0000313" key="6">
    <source>
        <dbReference type="EMBL" id="UXY15451.1"/>
    </source>
</evidence>
<dbReference type="PANTHER" id="PTHR12338:SF8">
    <property type="entry name" value="HEME_HEMOPEXIN-BINDING PROTEIN"/>
    <property type="match status" value="1"/>
</dbReference>
<evidence type="ECO:0000256" key="4">
    <source>
        <dbReference type="SAM" id="MobiDB-lite"/>
    </source>
</evidence>
<dbReference type="Pfam" id="PF13018">
    <property type="entry name" value="ESPR"/>
    <property type="match status" value="1"/>
</dbReference>
<dbReference type="InterPro" id="IPR012334">
    <property type="entry name" value="Pectin_lyas_fold"/>
</dbReference>
<reference evidence="6" key="1">
    <citation type="submission" date="2022-10" db="EMBL/GenBank/DDBJ databases">
        <title>Chitiniphilus purpureus sp. nov., a novel chitin-degrading bacterium isolated from crawfish pond sediment.</title>
        <authorList>
            <person name="Li K."/>
        </authorList>
    </citation>
    <scope>NUCLEOTIDE SEQUENCE</scope>
    <source>
        <strain evidence="6">CD1</strain>
    </source>
</reference>
<evidence type="ECO:0000313" key="7">
    <source>
        <dbReference type="Proteomes" id="UP001061302"/>
    </source>
</evidence>
<feature type="region of interest" description="Disordered" evidence="4">
    <location>
        <begin position="2606"/>
        <end position="2631"/>
    </location>
</feature>
<feature type="domain" description="Filamentous haemagglutinin FhaB/tRNA nuclease CdiA-like TPS" evidence="5">
    <location>
        <begin position="55"/>
        <end position="167"/>
    </location>
</feature>
<evidence type="ECO:0000256" key="2">
    <source>
        <dbReference type="ARBA" id="ARBA00022525"/>
    </source>
</evidence>
<organism evidence="6 7">
    <name type="scientific">Chitiniphilus purpureus</name>
    <dbReference type="NCBI Taxonomy" id="2981137"/>
    <lineage>
        <taxon>Bacteria</taxon>
        <taxon>Pseudomonadati</taxon>
        <taxon>Pseudomonadota</taxon>
        <taxon>Betaproteobacteria</taxon>
        <taxon>Neisseriales</taxon>
        <taxon>Chitinibacteraceae</taxon>
        <taxon>Chitiniphilus</taxon>
    </lineage>
</organism>
<accession>A0ABY6DM73</accession>
<dbReference type="SMART" id="SM00912">
    <property type="entry name" value="Haemagg_act"/>
    <property type="match status" value="1"/>
</dbReference>
<dbReference type="NCBIfam" id="TIGR01901">
    <property type="entry name" value="adhes_NPXG"/>
    <property type="match status" value="1"/>
</dbReference>
<keyword evidence="3" id="KW-0732">Signal</keyword>
<keyword evidence="2" id="KW-0964">Secreted</keyword>
<evidence type="ECO:0000256" key="1">
    <source>
        <dbReference type="ARBA" id="ARBA00004613"/>
    </source>
</evidence>
<evidence type="ECO:0000256" key="3">
    <source>
        <dbReference type="ARBA" id="ARBA00022729"/>
    </source>
</evidence>
<gene>
    <name evidence="6" type="ORF">N8I74_00095</name>
</gene>
<proteinExistence type="predicted"/>
<dbReference type="InterPro" id="IPR037160">
    <property type="entry name" value="DNA_Pol_thumb_sf"/>
</dbReference>
<evidence type="ECO:0000259" key="5">
    <source>
        <dbReference type="SMART" id="SM00912"/>
    </source>
</evidence>
<dbReference type="InterPro" id="IPR011050">
    <property type="entry name" value="Pectin_lyase_fold/virulence"/>
</dbReference>
<dbReference type="SUPFAM" id="SSF51126">
    <property type="entry name" value="Pectin lyase-like"/>
    <property type="match status" value="1"/>
</dbReference>
<protein>
    <submittedName>
        <fullName evidence="6">YDG domain-containing protein</fullName>
    </submittedName>
</protein>
<dbReference type="InterPro" id="IPR041286">
    <property type="entry name" value="MBG_2"/>
</dbReference>
<dbReference type="InterPro" id="IPR008638">
    <property type="entry name" value="FhaB/CdiA-like_TPS"/>
</dbReference>
<dbReference type="Gene3D" id="3.30.210.10">
    <property type="entry name" value="DNA polymerase, thumb domain"/>
    <property type="match status" value="8"/>
</dbReference>
<dbReference type="RefSeq" id="WP_263124860.1">
    <property type="nucleotide sequence ID" value="NZ_CP106753.1"/>
</dbReference>
<dbReference type="Pfam" id="PF05860">
    <property type="entry name" value="TPS"/>
    <property type="match status" value="1"/>
</dbReference>
<dbReference type="Pfam" id="PF18657">
    <property type="entry name" value="YDG"/>
    <property type="match status" value="5"/>
</dbReference>
<dbReference type="InterPro" id="IPR050909">
    <property type="entry name" value="Bact_Autotransporter_VF"/>
</dbReference>
<dbReference type="InterPro" id="IPR024973">
    <property type="entry name" value="ESPR"/>
</dbReference>